<name>A0A6S7GYL9_PARCT</name>
<protein>
    <submittedName>
        <fullName evidence="2">THAP domain-containing, partial</fullName>
    </submittedName>
</protein>
<evidence type="ECO:0000313" key="2">
    <source>
        <dbReference type="EMBL" id="CAB3997223.1"/>
    </source>
</evidence>
<dbReference type="Pfam" id="PF21787">
    <property type="entry name" value="TNP-like_RNaseH_N"/>
    <property type="match status" value="1"/>
</dbReference>
<keyword evidence="3" id="KW-1185">Reference proteome</keyword>
<organism evidence="2 3">
    <name type="scientific">Paramuricea clavata</name>
    <name type="common">Red gorgonian</name>
    <name type="synonym">Violescent sea-whip</name>
    <dbReference type="NCBI Taxonomy" id="317549"/>
    <lineage>
        <taxon>Eukaryota</taxon>
        <taxon>Metazoa</taxon>
        <taxon>Cnidaria</taxon>
        <taxon>Anthozoa</taxon>
        <taxon>Octocorallia</taxon>
        <taxon>Malacalcyonacea</taxon>
        <taxon>Plexauridae</taxon>
        <taxon>Paramuricea</taxon>
    </lineage>
</organism>
<dbReference type="EMBL" id="CACRXK020003051">
    <property type="protein sequence ID" value="CAB3997223.1"/>
    <property type="molecule type" value="Genomic_DNA"/>
</dbReference>
<dbReference type="InterPro" id="IPR048365">
    <property type="entry name" value="TNP-like_RNaseH_N"/>
</dbReference>
<sequence>MSCVSGLPQCPGLTKETMNVIAEKVSMGDEIIGLEDFGDGEKGTDLASSALVFMACGVLEKWKQPLGHCLIHESGDSDKLKEKLFEAIDKITAIGLTVPAIISDLGSSFIKLARELNITPEKPWFIHNGV</sequence>
<proteinExistence type="predicted"/>
<evidence type="ECO:0000259" key="1">
    <source>
        <dbReference type="Pfam" id="PF21787"/>
    </source>
</evidence>
<reference evidence="2" key="1">
    <citation type="submission" date="2020-04" db="EMBL/GenBank/DDBJ databases">
        <authorList>
            <person name="Alioto T."/>
            <person name="Alioto T."/>
            <person name="Gomez Garrido J."/>
        </authorList>
    </citation>
    <scope>NUCLEOTIDE SEQUENCE</scope>
    <source>
        <strain evidence="2">A484AB</strain>
    </source>
</reference>
<accession>A0A6S7GYL9</accession>
<dbReference type="OrthoDB" id="6627680at2759"/>
<evidence type="ECO:0000313" key="3">
    <source>
        <dbReference type="Proteomes" id="UP001152795"/>
    </source>
</evidence>
<gene>
    <name evidence="2" type="ORF">PACLA_8A025083</name>
</gene>
<dbReference type="AlphaFoldDB" id="A0A6S7GYL9"/>
<dbReference type="Proteomes" id="UP001152795">
    <property type="component" value="Unassembled WGS sequence"/>
</dbReference>
<comment type="caution">
    <text evidence="2">The sequence shown here is derived from an EMBL/GenBank/DDBJ whole genome shotgun (WGS) entry which is preliminary data.</text>
</comment>
<feature type="domain" description="Transposable element P transposase-like RNase H" evidence="1">
    <location>
        <begin position="28"/>
        <end position="116"/>
    </location>
</feature>